<comment type="catalytic activity">
    <reaction evidence="4">
        <text>melleolide F + FADH2 + chloride + O2 = 6'-chloromelleolide F + FAD + 2 H2O + H(+)</text>
        <dbReference type="Rhea" id="RHEA:67160"/>
        <dbReference type="ChEBI" id="CHEBI:15377"/>
        <dbReference type="ChEBI" id="CHEBI:15378"/>
        <dbReference type="ChEBI" id="CHEBI:15379"/>
        <dbReference type="ChEBI" id="CHEBI:17996"/>
        <dbReference type="ChEBI" id="CHEBI:57692"/>
        <dbReference type="ChEBI" id="CHEBI:58307"/>
        <dbReference type="ChEBI" id="CHEBI:167712"/>
        <dbReference type="ChEBI" id="CHEBI:167713"/>
    </reaction>
    <physiologicalReaction direction="left-to-right" evidence="4">
        <dbReference type="Rhea" id="RHEA:67161"/>
    </physiologicalReaction>
</comment>
<dbReference type="InterPro" id="IPR006905">
    <property type="entry name" value="Flavin_halogenase"/>
</dbReference>
<sequence length="556" mass="60757">MSAAEIPKSTNILVIGGGPAGSYAAAALAREGFEVTLLEREHFPRYHIGESMLPSCRPFMRFIGAEQKVIDYGFCVKVGAALKFNQTKREGYSDFINPDPNKAAWNVVRMIILLVKHRLMPLDKVRAEFDEILLRNASENDVRVCEGVSVNTINFSTKNDKQPVSAEWKSDTGATGEIKFKWLVDASGRNGIMSTKYLKNRKFNTALRSVAFWGYWTGAGMYAPGTSRENATWLEALTDESGWSWFIPLHGGRVSVGIVLKEESSRAKKASLSGPDINAQHYHNQLKLVPGVMKLLAGATFLGEVKSAGDYSYSATGYAGPNYRIAGDAGAFVSITFMSVDGVLKHEQIDPFFSSGVHLAFSSGLSAASSIAASIRGQCSEAEAIKFHTDKTGTSYTRQDGPKLVLSAYRQITSQSVPVLSDIEEDNFDRAFEFIRPIIQGAADTDPTVTEEMLQATMDFCEHALGLTDPEMHEAVASRIDPQLMAEDGPILGPKDVAAIAGGDEETEAVLRRINSRKAVESLVDWQPNFRGESFNGLSIFLERGNLGLRRTPVVA</sequence>
<evidence type="ECO:0008006" key="7">
    <source>
        <dbReference type="Google" id="ProtNLM"/>
    </source>
</evidence>
<protein>
    <recommendedName>
        <fullName evidence="7">Halogenase</fullName>
    </recommendedName>
</protein>
<evidence type="ECO:0000256" key="3">
    <source>
        <dbReference type="ARBA" id="ARBA00023033"/>
    </source>
</evidence>
<keyword evidence="2" id="KW-0560">Oxidoreductase</keyword>
<dbReference type="Pfam" id="PF04820">
    <property type="entry name" value="Trp_halogenase"/>
    <property type="match status" value="2"/>
</dbReference>
<dbReference type="AlphaFoldDB" id="A0A8H6XPG3"/>
<evidence type="ECO:0000256" key="1">
    <source>
        <dbReference type="ARBA" id="ARBA00005706"/>
    </source>
</evidence>
<dbReference type="SUPFAM" id="SSF51905">
    <property type="entry name" value="FAD/NAD(P)-binding domain"/>
    <property type="match status" value="1"/>
</dbReference>
<name>A0A8H6XPG3_9AGAR</name>
<dbReference type="PRINTS" id="PR00420">
    <property type="entry name" value="RNGMNOXGNASE"/>
</dbReference>
<evidence type="ECO:0000313" key="6">
    <source>
        <dbReference type="Proteomes" id="UP000620124"/>
    </source>
</evidence>
<organism evidence="5 6">
    <name type="scientific">Mycena venus</name>
    <dbReference type="NCBI Taxonomy" id="2733690"/>
    <lineage>
        <taxon>Eukaryota</taxon>
        <taxon>Fungi</taxon>
        <taxon>Dikarya</taxon>
        <taxon>Basidiomycota</taxon>
        <taxon>Agaricomycotina</taxon>
        <taxon>Agaricomycetes</taxon>
        <taxon>Agaricomycetidae</taxon>
        <taxon>Agaricales</taxon>
        <taxon>Marasmiineae</taxon>
        <taxon>Mycenaceae</taxon>
        <taxon>Mycena</taxon>
    </lineage>
</organism>
<dbReference type="Proteomes" id="UP000620124">
    <property type="component" value="Unassembled WGS sequence"/>
</dbReference>
<evidence type="ECO:0000313" key="5">
    <source>
        <dbReference type="EMBL" id="KAF7345543.1"/>
    </source>
</evidence>
<dbReference type="InterPro" id="IPR050816">
    <property type="entry name" value="Flavin-dep_Halogenase_NPB"/>
</dbReference>
<proteinExistence type="inferred from homology"/>
<dbReference type="GO" id="GO:0044550">
    <property type="term" value="P:secondary metabolite biosynthetic process"/>
    <property type="evidence" value="ECO:0007669"/>
    <property type="project" value="UniProtKB-ARBA"/>
</dbReference>
<dbReference type="EMBL" id="JACAZI010000013">
    <property type="protein sequence ID" value="KAF7345543.1"/>
    <property type="molecule type" value="Genomic_DNA"/>
</dbReference>
<reference evidence="5" key="1">
    <citation type="submission" date="2020-05" db="EMBL/GenBank/DDBJ databases">
        <title>Mycena genomes resolve the evolution of fungal bioluminescence.</title>
        <authorList>
            <person name="Tsai I.J."/>
        </authorList>
    </citation>
    <scope>NUCLEOTIDE SEQUENCE</scope>
    <source>
        <strain evidence="5">CCC161011</strain>
    </source>
</reference>
<dbReference type="GO" id="GO:0004497">
    <property type="term" value="F:monooxygenase activity"/>
    <property type="evidence" value="ECO:0007669"/>
    <property type="project" value="UniProtKB-KW"/>
</dbReference>
<keyword evidence="3" id="KW-0503">Monooxygenase</keyword>
<evidence type="ECO:0000256" key="4">
    <source>
        <dbReference type="ARBA" id="ARBA00049364"/>
    </source>
</evidence>
<dbReference type="OrthoDB" id="3340390at2759"/>
<accession>A0A8H6XPG3</accession>
<comment type="similarity">
    <text evidence="1">Belongs to the flavin-dependent halogenase family.</text>
</comment>
<gene>
    <name evidence="5" type="ORF">MVEN_01573000</name>
</gene>
<evidence type="ECO:0000256" key="2">
    <source>
        <dbReference type="ARBA" id="ARBA00023002"/>
    </source>
</evidence>
<dbReference type="Gene3D" id="3.50.50.60">
    <property type="entry name" value="FAD/NAD(P)-binding domain"/>
    <property type="match status" value="1"/>
</dbReference>
<keyword evidence="6" id="KW-1185">Reference proteome</keyword>
<dbReference type="GO" id="GO:0140907">
    <property type="term" value="F:flavin-dependent halogenase activity"/>
    <property type="evidence" value="ECO:0007669"/>
    <property type="project" value="UniProtKB-ARBA"/>
</dbReference>
<dbReference type="PANTHER" id="PTHR43747:SF5">
    <property type="entry name" value="FAD-BINDING DOMAIN-CONTAINING PROTEIN"/>
    <property type="match status" value="1"/>
</dbReference>
<dbReference type="InterPro" id="IPR036188">
    <property type="entry name" value="FAD/NAD-bd_sf"/>
</dbReference>
<comment type="caution">
    <text evidence="5">The sequence shown here is derived from an EMBL/GenBank/DDBJ whole genome shotgun (WGS) entry which is preliminary data.</text>
</comment>
<dbReference type="PANTHER" id="PTHR43747">
    <property type="entry name" value="FAD-BINDING PROTEIN"/>
    <property type="match status" value="1"/>
</dbReference>